<accession>A0A612HC43</accession>
<sequence length="77" mass="8895">MAFRRNVTVLEDTRTAVEKLYKSLPSAMVTDDDDRECEMEIATIELDGLTWTYNDLRGEEWLVGAETICYEPDDGMR</sequence>
<dbReference type="AlphaFoldDB" id="A0A612HC43"/>
<evidence type="ECO:0000313" key="1">
    <source>
        <dbReference type="EMBL" id="ECW0109320.1"/>
    </source>
</evidence>
<comment type="caution">
    <text evidence="1">The sequence shown here is derived from an EMBL/GenBank/DDBJ whole genome shotgun (WGS) entry which is preliminary data.</text>
</comment>
<proteinExistence type="predicted"/>
<gene>
    <name evidence="1" type="ORF">F3Q63_19350</name>
</gene>
<name>A0A612HC43_SALET</name>
<dbReference type="EMBL" id="AAKVAS010000027">
    <property type="protein sequence ID" value="ECW0109320.1"/>
    <property type="molecule type" value="Genomic_DNA"/>
</dbReference>
<protein>
    <submittedName>
        <fullName evidence="1">Uncharacterized protein</fullName>
    </submittedName>
</protein>
<reference evidence="1" key="1">
    <citation type="submission" date="2019-09" db="EMBL/GenBank/DDBJ databases">
        <authorList>
            <consortium name="GenomeTrakr network: Whole genome sequencing for foodborne pathogen traceback"/>
        </authorList>
    </citation>
    <scope>NUCLEOTIDE SEQUENCE</scope>
    <source>
        <strain evidence="1">AUSMDU00020873</strain>
    </source>
</reference>
<organism evidence="1">
    <name type="scientific">Salmonella enterica I</name>
    <dbReference type="NCBI Taxonomy" id="59201"/>
    <lineage>
        <taxon>Bacteria</taxon>
        <taxon>Pseudomonadati</taxon>
        <taxon>Pseudomonadota</taxon>
        <taxon>Gammaproteobacteria</taxon>
        <taxon>Enterobacterales</taxon>
        <taxon>Enterobacteriaceae</taxon>
        <taxon>Salmonella</taxon>
    </lineage>
</organism>